<comment type="domain">
    <text evidence="5">The HXXXXD motif is essential for acyltransferase activity and may constitute the binding site for the phosphate moiety of the glycerol-3-phosphate.</text>
</comment>
<comment type="similarity">
    <text evidence="2 5">Belongs to the 1-acyl-sn-glycerol-3-phosphate acyltransferase family.</text>
</comment>
<evidence type="ECO:0000313" key="9">
    <source>
        <dbReference type="Proteomes" id="UP001378592"/>
    </source>
</evidence>
<keyword evidence="5" id="KW-0443">Lipid metabolism</keyword>
<protein>
    <recommendedName>
        <fullName evidence="5">1-acyl-sn-glycerol-3-phosphate acyltransferase</fullName>
        <ecNumber evidence="5">2.3.1.51</ecNumber>
    </recommendedName>
</protein>
<dbReference type="SMART" id="SM00563">
    <property type="entry name" value="PlsC"/>
    <property type="match status" value="1"/>
</dbReference>
<dbReference type="NCBIfam" id="TIGR00530">
    <property type="entry name" value="AGP_acyltrn"/>
    <property type="match status" value="1"/>
</dbReference>
<dbReference type="GO" id="GO:0016020">
    <property type="term" value="C:membrane"/>
    <property type="evidence" value="ECO:0007669"/>
    <property type="project" value="InterPro"/>
</dbReference>
<comment type="catalytic activity">
    <reaction evidence="5">
        <text>a 1-acyl-sn-glycero-3-phosphate + an acyl-CoA = a 1,2-diacyl-sn-glycero-3-phosphate + CoA</text>
        <dbReference type="Rhea" id="RHEA:19709"/>
        <dbReference type="ChEBI" id="CHEBI:57287"/>
        <dbReference type="ChEBI" id="CHEBI:57970"/>
        <dbReference type="ChEBI" id="CHEBI:58342"/>
        <dbReference type="ChEBI" id="CHEBI:58608"/>
        <dbReference type="EC" id="2.3.1.51"/>
    </reaction>
</comment>
<dbReference type="GO" id="GO:0005783">
    <property type="term" value="C:endoplasmic reticulum"/>
    <property type="evidence" value="ECO:0007669"/>
    <property type="project" value="TreeGrafter"/>
</dbReference>
<evidence type="ECO:0000256" key="5">
    <source>
        <dbReference type="RuleBase" id="RU361267"/>
    </source>
</evidence>
<dbReference type="PANTHER" id="PTHR10434:SF11">
    <property type="entry name" value="1-ACYL-SN-GLYCEROL-3-PHOSPHATE ACYLTRANSFERASE"/>
    <property type="match status" value="1"/>
</dbReference>
<evidence type="ECO:0000256" key="4">
    <source>
        <dbReference type="ARBA" id="ARBA00023315"/>
    </source>
</evidence>
<evidence type="ECO:0000256" key="3">
    <source>
        <dbReference type="ARBA" id="ARBA00022679"/>
    </source>
</evidence>
<dbReference type="GO" id="GO:0006654">
    <property type="term" value="P:phosphatidic acid biosynthetic process"/>
    <property type="evidence" value="ECO:0007669"/>
    <property type="project" value="TreeGrafter"/>
</dbReference>
<keyword evidence="6" id="KW-0812">Transmembrane</keyword>
<dbReference type="AlphaFoldDB" id="A0AAN9W1B0"/>
<sequence>MFSSLPMAVMWMLPLGVVLLYNCSAAFRYHARFTFFTLWLMVTSSGPIPLMLLRPRNWRNALIPSWFARGLSWLLGISWEIRGMENVKAVEEGCVVLINHQSALDMLVFAELWPRLGNGAVISKKEVFYLWPFGLATWLWGTIFIDRLNSEKARSTISSTANIIRQKKVKLCMFPEGTRNDGKALLPFKKGAFHVALDAQRPLLPVAVSRYYFLDAKTKKFDGGSNIISILPPVPTKGLGRNDLDELIEKTRAIMDAEVTRISEEAVRRATARGVKVD</sequence>
<proteinExistence type="inferred from homology"/>
<evidence type="ECO:0000313" key="8">
    <source>
        <dbReference type="EMBL" id="KAK7874418.1"/>
    </source>
</evidence>
<dbReference type="PANTHER" id="PTHR10434">
    <property type="entry name" value="1-ACYL-SN-GLYCEROL-3-PHOSPHATE ACYLTRANSFERASE"/>
    <property type="match status" value="1"/>
</dbReference>
<dbReference type="InterPro" id="IPR002123">
    <property type="entry name" value="Plipid/glycerol_acylTrfase"/>
</dbReference>
<dbReference type="SUPFAM" id="SSF69593">
    <property type="entry name" value="Glycerol-3-phosphate (1)-acyltransferase"/>
    <property type="match status" value="1"/>
</dbReference>
<dbReference type="Proteomes" id="UP001378592">
    <property type="component" value="Unassembled WGS sequence"/>
</dbReference>
<evidence type="ECO:0000256" key="2">
    <source>
        <dbReference type="ARBA" id="ARBA00008655"/>
    </source>
</evidence>
<evidence type="ECO:0000259" key="7">
    <source>
        <dbReference type="SMART" id="SM00563"/>
    </source>
</evidence>
<comment type="pathway">
    <text evidence="1">Phospholipid metabolism; CDP-diacylglycerol biosynthesis; CDP-diacylglycerol from sn-glycerol 3-phosphate: step 2/3.</text>
</comment>
<dbReference type="InterPro" id="IPR004552">
    <property type="entry name" value="AGP_acyltrans"/>
</dbReference>
<keyword evidence="6" id="KW-1133">Transmembrane helix</keyword>
<keyword evidence="6" id="KW-0472">Membrane</keyword>
<organism evidence="8 9">
    <name type="scientific">Gryllus longicercus</name>
    <dbReference type="NCBI Taxonomy" id="2509291"/>
    <lineage>
        <taxon>Eukaryota</taxon>
        <taxon>Metazoa</taxon>
        <taxon>Ecdysozoa</taxon>
        <taxon>Arthropoda</taxon>
        <taxon>Hexapoda</taxon>
        <taxon>Insecta</taxon>
        <taxon>Pterygota</taxon>
        <taxon>Neoptera</taxon>
        <taxon>Polyneoptera</taxon>
        <taxon>Orthoptera</taxon>
        <taxon>Ensifera</taxon>
        <taxon>Gryllidea</taxon>
        <taxon>Grylloidea</taxon>
        <taxon>Gryllidae</taxon>
        <taxon>Gryllinae</taxon>
        <taxon>Gryllus</taxon>
    </lineage>
</organism>
<feature type="transmembrane region" description="Helical" evidence="6">
    <location>
        <begin position="35"/>
        <end position="53"/>
    </location>
</feature>
<dbReference type="EC" id="2.3.1.51" evidence="5"/>
<keyword evidence="5" id="KW-0444">Lipid biosynthesis</keyword>
<reference evidence="8 9" key="1">
    <citation type="submission" date="2024-03" db="EMBL/GenBank/DDBJ databases">
        <title>The genome assembly and annotation of the cricket Gryllus longicercus Weissman &amp; Gray.</title>
        <authorList>
            <person name="Szrajer S."/>
            <person name="Gray D."/>
            <person name="Ylla G."/>
        </authorList>
    </citation>
    <scope>NUCLEOTIDE SEQUENCE [LARGE SCALE GENOMIC DNA]</scope>
    <source>
        <strain evidence="8">DAG 2021-001</strain>
        <tissue evidence="8">Whole body minus gut</tissue>
    </source>
</reference>
<keyword evidence="5" id="KW-1208">Phospholipid metabolism</keyword>
<keyword evidence="5" id="KW-0594">Phospholipid biosynthesis</keyword>
<keyword evidence="3 5" id="KW-0808">Transferase</keyword>
<accession>A0AAN9W1B0</accession>
<name>A0AAN9W1B0_9ORTH</name>
<keyword evidence="9" id="KW-1185">Reference proteome</keyword>
<dbReference type="Pfam" id="PF01553">
    <property type="entry name" value="Acyltransferase"/>
    <property type="match status" value="1"/>
</dbReference>
<keyword evidence="4 5" id="KW-0012">Acyltransferase</keyword>
<dbReference type="EMBL" id="JAZDUA010000002">
    <property type="protein sequence ID" value="KAK7874418.1"/>
    <property type="molecule type" value="Genomic_DNA"/>
</dbReference>
<dbReference type="CDD" id="cd07989">
    <property type="entry name" value="LPLAT_AGPAT-like"/>
    <property type="match status" value="1"/>
</dbReference>
<evidence type="ECO:0000256" key="1">
    <source>
        <dbReference type="ARBA" id="ARBA00004728"/>
    </source>
</evidence>
<gene>
    <name evidence="8" type="ORF">R5R35_001513</name>
</gene>
<dbReference type="GO" id="GO:0003841">
    <property type="term" value="F:1-acylglycerol-3-phosphate O-acyltransferase activity"/>
    <property type="evidence" value="ECO:0007669"/>
    <property type="project" value="UniProtKB-UniRule"/>
</dbReference>
<comment type="caution">
    <text evidence="8">The sequence shown here is derived from an EMBL/GenBank/DDBJ whole genome shotgun (WGS) entry which is preliminary data.</text>
</comment>
<evidence type="ECO:0000256" key="6">
    <source>
        <dbReference type="SAM" id="Phobius"/>
    </source>
</evidence>
<feature type="domain" description="Phospholipid/glycerol acyltransferase" evidence="7">
    <location>
        <begin position="94"/>
        <end position="211"/>
    </location>
</feature>